<evidence type="ECO:0000259" key="2">
    <source>
        <dbReference type="Pfam" id="PF01738"/>
    </source>
</evidence>
<dbReference type="Proteomes" id="UP000245910">
    <property type="component" value="Chromosome II"/>
</dbReference>
<dbReference type="SUPFAM" id="SSF53474">
    <property type="entry name" value="alpha/beta-Hydrolases"/>
    <property type="match status" value="1"/>
</dbReference>
<dbReference type="PANTHER" id="PTHR17630">
    <property type="entry name" value="DIENELACTONE HYDROLASE"/>
    <property type="match status" value="1"/>
</dbReference>
<dbReference type="GeneID" id="37257124"/>
<organism evidence="3 4">
    <name type="scientific">Fusarium venenatum</name>
    <dbReference type="NCBI Taxonomy" id="56646"/>
    <lineage>
        <taxon>Eukaryota</taxon>
        <taxon>Fungi</taxon>
        <taxon>Dikarya</taxon>
        <taxon>Ascomycota</taxon>
        <taxon>Pezizomycotina</taxon>
        <taxon>Sordariomycetes</taxon>
        <taxon>Hypocreomycetidae</taxon>
        <taxon>Hypocreales</taxon>
        <taxon>Nectriaceae</taxon>
        <taxon>Fusarium</taxon>
    </lineage>
</organism>
<dbReference type="KEGG" id="fvn:FVRRES_05485"/>
<keyword evidence="4" id="KW-1185">Reference proteome</keyword>
<dbReference type="Pfam" id="PF01738">
    <property type="entry name" value="DLH"/>
    <property type="match status" value="1"/>
</dbReference>
<proteinExistence type="predicted"/>
<dbReference type="InterPro" id="IPR002925">
    <property type="entry name" value="Dienelactn_hydro"/>
</dbReference>
<evidence type="ECO:0000256" key="1">
    <source>
        <dbReference type="SAM" id="SignalP"/>
    </source>
</evidence>
<evidence type="ECO:0000313" key="3">
    <source>
        <dbReference type="EMBL" id="CEI61049.1"/>
    </source>
</evidence>
<keyword evidence="1" id="KW-0732">Signal</keyword>
<dbReference type="GO" id="GO:0016787">
    <property type="term" value="F:hydrolase activity"/>
    <property type="evidence" value="ECO:0007669"/>
    <property type="project" value="InterPro"/>
</dbReference>
<sequence length="264" mass="28609">MKFLNPIAVVLSLVLSVAPVGVAAEAAAAESSYLRGEEVKYQGLTLYVSKPHKSLGYKKPGSRTGVLFLTDIYGLKLKENKELADNFAKEGYITVMPDLFNGSPAPSEETPGFNVTEFLAKYPPSVTDPVVAKAIEYLRQELKVNKVAATGYCYGGRYVVRELDKKGGADVGFTAHPSLLQTEEIQAIVKPISIAGAADDNIFPQLRQAETNAILTKIGKPFSSTLYSGTTHGFAVRANLSNPQQAFAKTEAFYQAVRFFGAWD</sequence>
<dbReference type="PANTHER" id="PTHR17630:SF44">
    <property type="entry name" value="PROTEIN AIM2"/>
    <property type="match status" value="1"/>
</dbReference>
<dbReference type="AlphaFoldDB" id="A0A2L2SWT8"/>
<evidence type="ECO:0000313" key="4">
    <source>
        <dbReference type="Proteomes" id="UP000245910"/>
    </source>
</evidence>
<name>A0A2L2SWT8_9HYPO</name>
<protein>
    <recommendedName>
        <fullName evidence="2">Dienelactone hydrolase domain-containing protein</fullName>
    </recommendedName>
</protein>
<dbReference type="InterPro" id="IPR029058">
    <property type="entry name" value="AB_hydrolase_fold"/>
</dbReference>
<dbReference type="OrthoDB" id="17560at2759"/>
<dbReference type="RefSeq" id="XP_025584769.1">
    <property type="nucleotide sequence ID" value="XM_025733910.2"/>
</dbReference>
<feature type="signal peptide" evidence="1">
    <location>
        <begin position="1"/>
        <end position="23"/>
    </location>
</feature>
<dbReference type="Gene3D" id="3.40.50.1820">
    <property type="entry name" value="alpha/beta hydrolase"/>
    <property type="match status" value="1"/>
</dbReference>
<feature type="domain" description="Dienelactone hydrolase" evidence="2">
    <location>
        <begin position="62"/>
        <end position="261"/>
    </location>
</feature>
<reference evidence="4" key="1">
    <citation type="submission" date="2014-10" db="EMBL/GenBank/DDBJ databases">
        <authorList>
            <person name="King R."/>
        </authorList>
    </citation>
    <scope>NUCLEOTIDE SEQUENCE [LARGE SCALE GENOMIC DNA]</scope>
    <source>
        <strain evidence="4">A3/5</strain>
    </source>
</reference>
<accession>A0A2L2SWT8</accession>
<dbReference type="EMBL" id="LN649230">
    <property type="protein sequence ID" value="CEI61049.1"/>
    <property type="molecule type" value="Genomic_DNA"/>
</dbReference>
<dbReference type="STRING" id="56646.A0A2L2SWT8"/>
<feature type="chain" id="PRO_5014830974" description="Dienelactone hydrolase domain-containing protein" evidence="1">
    <location>
        <begin position="24"/>
        <end position="264"/>
    </location>
</feature>